<dbReference type="InterPro" id="IPR029044">
    <property type="entry name" value="Nucleotide-diphossugar_trans"/>
</dbReference>
<organism evidence="2 3">
    <name type="scientific">candidate division WOR-3 bacterium</name>
    <dbReference type="NCBI Taxonomy" id="2052148"/>
    <lineage>
        <taxon>Bacteria</taxon>
        <taxon>Bacteria division WOR-3</taxon>
    </lineage>
</organism>
<name>A0A350HAE5_UNCW3</name>
<keyword evidence="2" id="KW-0808">Transferase</keyword>
<dbReference type="SUPFAM" id="SSF53448">
    <property type="entry name" value="Nucleotide-diphospho-sugar transferases"/>
    <property type="match status" value="1"/>
</dbReference>
<dbReference type="Proteomes" id="UP000264062">
    <property type="component" value="Unassembled WGS sequence"/>
</dbReference>
<dbReference type="Pfam" id="PF00535">
    <property type="entry name" value="Glycos_transf_2"/>
    <property type="match status" value="1"/>
</dbReference>
<evidence type="ECO:0000313" key="2">
    <source>
        <dbReference type="EMBL" id="HAV92511.1"/>
    </source>
</evidence>
<dbReference type="InterPro" id="IPR001173">
    <property type="entry name" value="Glyco_trans_2-like"/>
</dbReference>
<sequence>MKLSVIIPAYNEKEYILQLIEKVLAVKIDKEVIIVDDMSKDGTREILQKIKYDNVRVFFHTENKGKAGAIRTGAEHATGDIVIIQDADLEYDPEDYPILIKPIIEEKCDVVYGNRFSKENVGKLTLIQFLGNMVMTLSTSLIIGKRINDMETCYKTVRADYFKRINITSKGFGIDPEITIKLLKMKARLMEVPIRYYPRDYNHGKKIKPKDAIRTFYTIIKMGMID</sequence>
<evidence type="ECO:0000259" key="1">
    <source>
        <dbReference type="Pfam" id="PF00535"/>
    </source>
</evidence>
<dbReference type="PANTHER" id="PTHR48090">
    <property type="entry name" value="UNDECAPRENYL-PHOSPHATE 4-DEOXY-4-FORMAMIDO-L-ARABINOSE TRANSFERASE-RELATED"/>
    <property type="match status" value="1"/>
</dbReference>
<dbReference type="PANTHER" id="PTHR48090:SF7">
    <property type="entry name" value="RFBJ PROTEIN"/>
    <property type="match status" value="1"/>
</dbReference>
<gene>
    <name evidence="2" type="ORF">DCW38_04945</name>
</gene>
<comment type="caution">
    <text evidence="2">The sequence shown here is derived from an EMBL/GenBank/DDBJ whole genome shotgun (WGS) entry which is preliminary data.</text>
</comment>
<proteinExistence type="predicted"/>
<dbReference type="CDD" id="cd04179">
    <property type="entry name" value="DPM_DPG-synthase_like"/>
    <property type="match status" value="1"/>
</dbReference>
<feature type="domain" description="Glycosyltransferase 2-like" evidence="1">
    <location>
        <begin position="4"/>
        <end position="127"/>
    </location>
</feature>
<accession>A0A350HAE5</accession>
<reference evidence="2 3" key="1">
    <citation type="journal article" date="2018" name="Nat. Biotechnol.">
        <title>A standardized bacterial taxonomy based on genome phylogeny substantially revises the tree of life.</title>
        <authorList>
            <person name="Parks D.H."/>
            <person name="Chuvochina M."/>
            <person name="Waite D.W."/>
            <person name="Rinke C."/>
            <person name="Skarshewski A."/>
            <person name="Chaumeil P.A."/>
            <person name="Hugenholtz P."/>
        </authorList>
    </citation>
    <scope>NUCLEOTIDE SEQUENCE [LARGE SCALE GENOMIC DNA]</scope>
    <source>
        <strain evidence="2">UBA9956</strain>
    </source>
</reference>
<dbReference type="GO" id="GO:0016740">
    <property type="term" value="F:transferase activity"/>
    <property type="evidence" value="ECO:0007669"/>
    <property type="project" value="UniProtKB-KW"/>
</dbReference>
<protein>
    <submittedName>
        <fullName evidence="2">Glycosyl transferase</fullName>
    </submittedName>
</protein>
<dbReference type="InterPro" id="IPR050256">
    <property type="entry name" value="Glycosyltransferase_2"/>
</dbReference>
<dbReference type="Gene3D" id="3.90.550.10">
    <property type="entry name" value="Spore Coat Polysaccharide Biosynthesis Protein SpsA, Chain A"/>
    <property type="match status" value="1"/>
</dbReference>
<dbReference type="EMBL" id="DMZY01000144">
    <property type="protein sequence ID" value="HAV92511.1"/>
    <property type="molecule type" value="Genomic_DNA"/>
</dbReference>
<evidence type="ECO:0000313" key="3">
    <source>
        <dbReference type="Proteomes" id="UP000264062"/>
    </source>
</evidence>
<dbReference type="AlphaFoldDB" id="A0A350HAE5"/>